<evidence type="ECO:0000313" key="8">
    <source>
        <dbReference type="Proteomes" id="UP000647416"/>
    </source>
</evidence>
<name>A0A926FBY6_9FIRM</name>
<evidence type="ECO:0000259" key="6">
    <source>
        <dbReference type="Pfam" id="PF08281"/>
    </source>
</evidence>
<dbReference type="SUPFAM" id="SSF88659">
    <property type="entry name" value="Sigma3 and sigma4 domains of RNA polymerase sigma factors"/>
    <property type="match status" value="1"/>
</dbReference>
<dbReference type="SUPFAM" id="SSF88946">
    <property type="entry name" value="Sigma2 domain of RNA polymerase sigma factors"/>
    <property type="match status" value="1"/>
</dbReference>
<sequence>MSTRKAFEKFMEGNIDNAYRFAYTFVKNKPDAEDILSESAVKALKAIKTLKDEKYLKSWFYKIITNTAITHINRGRKVVSVDFSQCEEIAHNDETNLEFFDILKDLSIQDRSIIVLKILENMKFCEIAEILKLNESTVKTRYYKALKALKIDLEGEIYG</sequence>
<dbReference type="InterPro" id="IPR036388">
    <property type="entry name" value="WH-like_DNA-bd_sf"/>
</dbReference>
<feature type="domain" description="RNA polymerase sigma factor 70 region 4 type 2" evidence="6">
    <location>
        <begin position="102"/>
        <end position="149"/>
    </location>
</feature>
<dbReference type="Gene3D" id="1.10.1740.10">
    <property type="match status" value="1"/>
</dbReference>
<comment type="caution">
    <text evidence="7">The sequence shown here is derived from an EMBL/GenBank/DDBJ whole genome shotgun (WGS) entry which is preliminary data.</text>
</comment>
<evidence type="ECO:0000256" key="1">
    <source>
        <dbReference type="ARBA" id="ARBA00010641"/>
    </source>
</evidence>
<keyword evidence="3" id="KW-0731">Sigma factor</keyword>
<accession>A0A926FBY6</accession>
<dbReference type="NCBIfam" id="TIGR02937">
    <property type="entry name" value="sigma70-ECF"/>
    <property type="match status" value="1"/>
</dbReference>
<dbReference type="GO" id="GO:0003677">
    <property type="term" value="F:DNA binding"/>
    <property type="evidence" value="ECO:0007669"/>
    <property type="project" value="InterPro"/>
</dbReference>
<dbReference type="PANTHER" id="PTHR43133">
    <property type="entry name" value="RNA POLYMERASE ECF-TYPE SIGMA FACTO"/>
    <property type="match status" value="1"/>
</dbReference>
<evidence type="ECO:0000256" key="2">
    <source>
        <dbReference type="ARBA" id="ARBA00023015"/>
    </source>
</evidence>
<dbReference type="Proteomes" id="UP000647416">
    <property type="component" value="Unassembled WGS sequence"/>
</dbReference>
<dbReference type="AlphaFoldDB" id="A0A926FBY6"/>
<dbReference type="GO" id="GO:0016987">
    <property type="term" value="F:sigma factor activity"/>
    <property type="evidence" value="ECO:0007669"/>
    <property type="project" value="UniProtKB-KW"/>
</dbReference>
<evidence type="ECO:0000256" key="3">
    <source>
        <dbReference type="ARBA" id="ARBA00023082"/>
    </source>
</evidence>
<dbReference type="RefSeq" id="WP_262431314.1">
    <property type="nucleotide sequence ID" value="NZ_JACRTE010000002.1"/>
</dbReference>
<dbReference type="InterPro" id="IPR039425">
    <property type="entry name" value="RNA_pol_sigma-70-like"/>
</dbReference>
<gene>
    <name evidence="7" type="ORF">H8706_02050</name>
</gene>
<dbReference type="InterPro" id="IPR013249">
    <property type="entry name" value="RNA_pol_sigma70_r4_t2"/>
</dbReference>
<dbReference type="InterPro" id="IPR014284">
    <property type="entry name" value="RNA_pol_sigma-70_dom"/>
</dbReference>
<dbReference type="CDD" id="cd06171">
    <property type="entry name" value="Sigma70_r4"/>
    <property type="match status" value="1"/>
</dbReference>
<evidence type="ECO:0000313" key="7">
    <source>
        <dbReference type="EMBL" id="MBC8595654.1"/>
    </source>
</evidence>
<keyword evidence="2" id="KW-0805">Transcription regulation</keyword>
<dbReference type="InterPro" id="IPR007627">
    <property type="entry name" value="RNA_pol_sigma70_r2"/>
</dbReference>
<proteinExistence type="inferred from homology"/>
<dbReference type="Pfam" id="PF08281">
    <property type="entry name" value="Sigma70_r4_2"/>
    <property type="match status" value="1"/>
</dbReference>
<protein>
    <submittedName>
        <fullName evidence="7">Sigma-70 family RNA polymerase sigma factor</fullName>
    </submittedName>
</protein>
<feature type="domain" description="RNA polymerase sigma-70 region 2" evidence="5">
    <location>
        <begin position="15"/>
        <end position="76"/>
    </location>
</feature>
<evidence type="ECO:0000256" key="4">
    <source>
        <dbReference type="ARBA" id="ARBA00023163"/>
    </source>
</evidence>
<comment type="similarity">
    <text evidence="1">Belongs to the sigma-70 factor family. ECF subfamily.</text>
</comment>
<dbReference type="EMBL" id="JACRTE010000002">
    <property type="protein sequence ID" value="MBC8595654.1"/>
    <property type="molecule type" value="Genomic_DNA"/>
</dbReference>
<dbReference type="InterPro" id="IPR013325">
    <property type="entry name" value="RNA_pol_sigma_r2"/>
</dbReference>
<dbReference type="Gene3D" id="1.10.10.10">
    <property type="entry name" value="Winged helix-like DNA-binding domain superfamily/Winged helix DNA-binding domain"/>
    <property type="match status" value="1"/>
</dbReference>
<evidence type="ECO:0000259" key="5">
    <source>
        <dbReference type="Pfam" id="PF04542"/>
    </source>
</evidence>
<dbReference type="InterPro" id="IPR013324">
    <property type="entry name" value="RNA_pol_sigma_r3/r4-like"/>
</dbReference>
<organism evidence="7 8">
    <name type="scientific">Qingrenia yutianensis</name>
    <dbReference type="NCBI Taxonomy" id="2763676"/>
    <lineage>
        <taxon>Bacteria</taxon>
        <taxon>Bacillati</taxon>
        <taxon>Bacillota</taxon>
        <taxon>Clostridia</taxon>
        <taxon>Eubacteriales</taxon>
        <taxon>Oscillospiraceae</taxon>
        <taxon>Qingrenia</taxon>
    </lineage>
</organism>
<dbReference type="Pfam" id="PF04542">
    <property type="entry name" value="Sigma70_r2"/>
    <property type="match status" value="1"/>
</dbReference>
<keyword evidence="8" id="KW-1185">Reference proteome</keyword>
<dbReference type="GO" id="GO:0006352">
    <property type="term" value="P:DNA-templated transcription initiation"/>
    <property type="evidence" value="ECO:0007669"/>
    <property type="project" value="InterPro"/>
</dbReference>
<dbReference type="PANTHER" id="PTHR43133:SF60">
    <property type="entry name" value="RNA POLYMERASE SIGMA FACTOR SIGV"/>
    <property type="match status" value="1"/>
</dbReference>
<keyword evidence="4" id="KW-0804">Transcription</keyword>
<reference evidence="7" key="1">
    <citation type="submission" date="2020-08" db="EMBL/GenBank/DDBJ databases">
        <title>Genome public.</title>
        <authorList>
            <person name="Liu C."/>
            <person name="Sun Q."/>
        </authorList>
    </citation>
    <scope>NUCLEOTIDE SEQUENCE</scope>
    <source>
        <strain evidence="7">NSJ-50</strain>
    </source>
</reference>